<comment type="caution">
    <text evidence="4">The sequence shown here is derived from an EMBL/GenBank/DDBJ whole genome shotgun (WGS) entry which is preliminary data.</text>
</comment>
<reference evidence="4" key="1">
    <citation type="submission" date="2020-03" db="EMBL/GenBank/DDBJ databases">
        <title>Whole Genome Sequence of Trichophyton interdigitale from India.</title>
        <authorList>
            <person name="Kumar P."/>
        </authorList>
    </citation>
    <scope>NUCLEOTIDE SEQUENCE</scope>
    <source>
        <strain evidence="4">UCMS-IGIB-CI14</strain>
    </source>
</reference>
<dbReference type="Gene3D" id="3.10.129.10">
    <property type="entry name" value="Hotdog Thioesterase"/>
    <property type="match status" value="1"/>
</dbReference>
<sequence>MGLSTPCSLEIEEYRQTERQDDGHAEVCELGNYLLHRGSCLVAPTLIRLAGCRYGRTSARPQDWSPEMRRLLDSLRITAARPGTVHFELDVQKEHTNRLGILHGGTIASMVDLGGSLAVASHGLFATGVSTDLNVTYLGSGGKVGDKILAEVTCDKCKFPLWEKCFLRILTMAAVGNKLAYTTIKFTNKADEIVARGSHTKYIAQAFRDPRNIIEQKKS</sequence>
<evidence type="ECO:0000256" key="1">
    <source>
        <dbReference type="ARBA" id="ARBA00008324"/>
    </source>
</evidence>
<dbReference type="CDD" id="cd03443">
    <property type="entry name" value="PaaI_thioesterase"/>
    <property type="match status" value="1"/>
</dbReference>
<dbReference type="SUPFAM" id="SSF54637">
    <property type="entry name" value="Thioesterase/thiol ester dehydrase-isomerase"/>
    <property type="match status" value="1"/>
</dbReference>
<protein>
    <submittedName>
        <fullName evidence="4">Acyl-coenzyme A thioesteras-like protein 13</fullName>
    </submittedName>
</protein>
<accession>A0A9P4YLS8</accession>
<evidence type="ECO:0000313" key="4">
    <source>
        <dbReference type="EMBL" id="KAF3899189.1"/>
    </source>
</evidence>
<name>A0A9P4YLS8_9EURO</name>
<comment type="similarity">
    <text evidence="1">Belongs to the thioesterase PaaI family.</text>
</comment>
<organism evidence="4 5">
    <name type="scientific">Trichophyton interdigitale</name>
    <dbReference type="NCBI Taxonomy" id="101480"/>
    <lineage>
        <taxon>Eukaryota</taxon>
        <taxon>Fungi</taxon>
        <taxon>Dikarya</taxon>
        <taxon>Ascomycota</taxon>
        <taxon>Pezizomycotina</taxon>
        <taxon>Eurotiomycetes</taxon>
        <taxon>Eurotiomycetidae</taxon>
        <taxon>Onygenales</taxon>
        <taxon>Arthrodermataceae</taxon>
        <taxon>Trichophyton</taxon>
    </lineage>
</organism>
<dbReference type="PANTHER" id="PTHR21660">
    <property type="entry name" value="THIOESTERASE SUPERFAMILY MEMBER-RELATED"/>
    <property type="match status" value="1"/>
</dbReference>
<dbReference type="InterPro" id="IPR029069">
    <property type="entry name" value="HotDog_dom_sf"/>
</dbReference>
<keyword evidence="2" id="KW-0378">Hydrolase</keyword>
<dbReference type="InterPro" id="IPR006683">
    <property type="entry name" value="Thioestr_dom"/>
</dbReference>
<dbReference type="PANTHER" id="PTHR21660:SF1">
    <property type="entry name" value="ACYL-COENZYME A THIOESTERASE 13"/>
    <property type="match status" value="1"/>
</dbReference>
<dbReference type="GO" id="GO:0047617">
    <property type="term" value="F:fatty acyl-CoA hydrolase activity"/>
    <property type="evidence" value="ECO:0007669"/>
    <property type="project" value="InterPro"/>
</dbReference>
<dbReference type="EMBL" id="JAAQVJ010000028">
    <property type="protein sequence ID" value="KAF3899189.1"/>
    <property type="molecule type" value="Genomic_DNA"/>
</dbReference>
<feature type="domain" description="Thioesterase" evidence="3">
    <location>
        <begin position="100"/>
        <end position="156"/>
    </location>
</feature>
<evidence type="ECO:0000259" key="3">
    <source>
        <dbReference type="Pfam" id="PF03061"/>
    </source>
</evidence>
<dbReference type="Proteomes" id="UP000749309">
    <property type="component" value="Unassembled WGS sequence"/>
</dbReference>
<dbReference type="AlphaFoldDB" id="A0A9P4YLS8"/>
<dbReference type="InterPro" id="IPR039298">
    <property type="entry name" value="ACOT13"/>
</dbReference>
<evidence type="ECO:0000256" key="2">
    <source>
        <dbReference type="ARBA" id="ARBA00022801"/>
    </source>
</evidence>
<proteinExistence type="inferred from homology"/>
<evidence type="ECO:0000313" key="5">
    <source>
        <dbReference type="Proteomes" id="UP000749309"/>
    </source>
</evidence>
<gene>
    <name evidence="4" type="ORF">GY632_1447</name>
</gene>
<dbReference type="Pfam" id="PF03061">
    <property type="entry name" value="4HBT"/>
    <property type="match status" value="1"/>
</dbReference>